<keyword evidence="12" id="KW-1185">Reference proteome</keyword>
<dbReference type="PRINTS" id="PR00171">
    <property type="entry name" value="SUGRTRNSPORT"/>
</dbReference>
<evidence type="ECO:0000256" key="4">
    <source>
        <dbReference type="ARBA" id="ARBA00022692"/>
    </source>
</evidence>
<feature type="transmembrane region" description="Helical" evidence="9">
    <location>
        <begin position="58"/>
        <end position="81"/>
    </location>
</feature>
<feature type="compositionally biased region" description="Basic and acidic residues" evidence="8">
    <location>
        <begin position="524"/>
        <end position="538"/>
    </location>
</feature>
<evidence type="ECO:0000313" key="12">
    <source>
        <dbReference type="Proteomes" id="UP000799767"/>
    </source>
</evidence>
<dbReference type="GO" id="GO:0005351">
    <property type="term" value="F:carbohydrate:proton symporter activity"/>
    <property type="evidence" value="ECO:0007669"/>
    <property type="project" value="TreeGrafter"/>
</dbReference>
<dbReference type="PANTHER" id="PTHR48022">
    <property type="entry name" value="PLASTIDIC GLUCOSE TRANSPORTER 4"/>
    <property type="match status" value="1"/>
</dbReference>
<dbReference type="RefSeq" id="XP_033591180.1">
    <property type="nucleotide sequence ID" value="XM_033729422.1"/>
</dbReference>
<dbReference type="OrthoDB" id="6612291at2759"/>
<comment type="subcellular location">
    <subcellularLocation>
        <location evidence="1">Membrane</location>
        <topology evidence="1">Multi-pass membrane protein</topology>
    </subcellularLocation>
</comment>
<dbReference type="PROSITE" id="PS50850">
    <property type="entry name" value="MFS"/>
    <property type="match status" value="1"/>
</dbReference>
<feature type="domain" description="Major facilitator superfamily (MFS) profile" evidence="10">
    <location>
        <begin position="20"/>
        <end position="453"/>
    </location>
</feature>
<evidence type="ECO:0000256" key="8">
    <source>
        <dbReference type="SAM" id="MobiDB-lite"/>
    </source>
</evidence>
<accession>A0A6A6PXX6</accession>
<evidence type="ECO:0000313" key="11">
    <source>
        <dbReference type="EMBL" id="KAF2484611.1"/>
    </source>
</evidence>
<evidence type="ECO:0000256" key="6">
    <source>
        <dbReference type="ARBA" id="ARBA00023136"/>
    </source>
</evidence>
<proteinExistence type="inferred from homology"/>
<feature type="transmembrane region" description="Helical" evidence="9">
    <location>
        <begin position="402"/>
        <end position="423"/>
    </location>
</feature>
<dbReference type="Proteomes" id="UP000799767">
    <property type="component" value="Unassembled WGS sequence"/>
</dbReference>
<feature type="transmembrane region" description="Helical" evidence="9">
    <location>
        <begin position="430"/>
        <end position="449"/>
    </location>
</feature>
<evidence type="ECO:0000259" key="10">
    <source>
        <dbReference type="PROSITE" id="PS50850"/>
    </source>
</evidence>
<evidence type="ECO:0000256" key="3">
    <source>
        <dbReference type="ARBA" id="ARBA00022448"/>
    </source>
</evidence>
<gene>
    <name evidence="11" type="ORF">BDY17DRAFT_132149</name>
</gene>
<dbReference type="NCBIfam" id="TIGR00879">
    <property type="entry name" value="SP"/>
    <property type="match status" value="1"/>
</dbReference>
<dbReference type="Gene3D" id="1.20.1250.20">
    <property type="entry name" value="MFS general substrate transporter like domains"/>
    <property type="match status" value="1"/>
</dbReference>
<evidence type="ECO:0000256" key="9">
    <source>
        <dbReference type="SAM" id="Phobius"/>
    </source>
</evidence>
<dbReference type="GO" id="GO:0016020">
    <property type="term" value="C:membrane"/>
    <property type="evidence" value="ECO:0007669"/>
    <property type="project" value="UniProtKB-SubCell"/>
</dbReference>
<dbReference type="InterPro" id="IPR005828">
    <property type="entry name" value="MFS_sugar_transport-like"/>
</dbReference>
<feature type="transmembrane region" description="Helical" evidence="9">
    <location>
        <begin position="361"/>
        <end position="382"/>
    </location>
</feature>
<feature type="transmembrane region" description="Helical" evidence="9">
    <location>
        <begin position="16"/>
        <end position="38"/>
    </location>
</feature>
<sequence>MASSSPTFCKLKGQNLVYAVTACCSIGFMLFGYDLGFMGGLTTSPEFLQQFGHPSPSLIGFLVSAYEVGAFFGAAITFTLGDRFGRKPYVIGGSIVVIVGSVISAASYGVAQFLVGRVVAGVGLGFMTTVIPVWMAECARPKNRGRMMAMQLSTLISGLIIANWLDYGMSFYPGSVQWRFPCAFPILLCIMVCVFLPFLPESPRYLANKGEHDRAANNLAALRGDHAYTAAIAEEIKEIQYAIAVEHNEAGSWSDVFKDHGISGSTRIAIGFAANAFQQFSGVNVISSLGPYVFQNSIGLSHRDALLVAGGLQVFYFLSSLIPWFIVDKAGRRRLFILGSAGMGTCMMLSAIFVGIGTKGLGYAAVVVLYLFQTFFTLGWQSNMWIYPPEILPLKLRSRGNAIAVVSQWLWTFLIVEITPILITNIKYKSYIVFAVLNFVTIPIVYFTFPETCGLTLEAVDLLFADRDGKRPSIFRVVRDSRKKEYLAEIEATLRERAEARSEARVEGRVERNELGREEDEKEESGSEKFDVSHIDKV</sequence>
<evidence type="ECO:0000256" key="2">
    <source>
        <dbReference type="ARBA" id="ARBA00010992"/>
    </source>
</evidence>
<keyword evidence="3 7" id="KW-0813">Transport</keyword>
<dbReference type="PANTHER" id="PTHR48022:SF28">
    <property type="entry name" value="MAJOR FACILITATOR SUPERFAMILY (MFS) PROFILE DOMAIN-CONTAINING PROTEIN-RELATED"/>
    <property type="match status" value="1"/>
</dbReference>
<dbReference type="Pfam" id="PF00083">
    <property type="entry name" value="Sugar_tr"/>
    <property type="match status" value="1"/>
</dbReference>
<dbReference type="InterPro" id="IPR020846">
    <property type="entry name" value="MFS_dom"/>
</dbReference>
<feature type="compositionally biased region" description="Basic and acidic residues" evidence="8">
    <location>
        <begin position="497"/>
        <end position="516"/>
    </location>
</feature>
<dbReference type="AlphaFoldDB" id="A0A6A6PXX6"/>
<dbReference type="FunFam" id="1.20.1250.20:FF:000090">
    <property type="entry name" value="MFS sugar transporter, putative"/>
    <property type="match status" value="1"/>
</dbReference>
<name>A0A6A6PXX6_9PEZI</name>
<organism evidence="11 12">
    <name type="scientific">Neohortaea acidophila</name>
    <dbReference type="NCBI Taxonomy" id="245834"/>
    <lineage>
        <taxon>Eukaryota</taxon>
        <taxon>Fungi</taxon>
        <taxon>Dikarya</taxon>
        <taxon>Ascomycota</taxon>
        <taxon>Pezizomycotina</taxon>
        <taxon>Dothideomycetes</taxon>
        <taxon>Dothideomycetidae</taxon>
        <taxon>Mycosphaerellales</taxon>
        <taxon>Teratosphaeriaceae</taxon>
        <taxon>Neohortaea</taxon>
    </lineage>
</organism>
<feature type="transmembrane region" description="Helical" evidence="9">
    <location>
        <begin position="305"/>
        <end position="327"/>
    </location>
</feature>
<reference evidence="11" key="1">
    <citation type="journal article" date="2020" name="Stud. Mycol.">
        <title>101 Dothideomycetes genomes: a test case for predicting lifestyles and emergence of pathogens.</title>
        <authorList>
            <person name="Haridas S."/>
            <person name="Albert R."/>
            <person name="Binder M."/>
            <person name="Bloem J."/>
            <person name="Labutti K."/>
            <person name="Salamov A."/>
            <person name="Andreopoulos B."/>
            <person name="Baker S."/>
            <person name="Barry K."/>
            <person name="Bills G."/>
            <person name="Bluhm B."/>
            <person name="Cannon C."/>
            <person name="Castanera R."/>
            <person name="Culley D."/>
            <person name="Daum C."/>
            <person name="Ezra D."/>
            <person name="Gonzalez J."/>
            <person name="Henrissat B."/>
            <person name="Kuo A."/>
            <person name="Liang C."/>
            <person name="Lipzen A."/>
            <person name="Lutzoni F."/>
            <person name="Magnuson J."/>
            <person name="Mondo S."/>
            <person name="Nolan M."/>
            <person name="Ohm R."/>
            <person name="Pangilinan J."/>
            <person name="Park H.-J."/>
            <person name="Ramirez L."/>
            <person name="Alfaro M."/>
            <person name="Sun H."/>
            <person name="Tritt A."/>
            <person name="Yoshinaga Y."/>
            <person name="Zwiers L.-H."/>
            <person name="Turgeon B."/>
            <person name="Goodwin S."/>
            <person name="Spatafora J."/>
            <person name="Crous P."/>
            <person name="Grigoriev I."/>
        </authorList>
    </citation>
    <scope>NUCLEOTIDE SEQUENCE</scope>
    <source>
        <strain evidence="11">CBS 113389</strain>
    </source>
</reference>
<comment type="similarity">
    <text evidence="2 7">Belongs to the major facilitator superfamily. Sugar transporter (TC 2.A.1.1) family.</text>
</comment>
<dbReference type="InterPro" id="IPR050360">
    <property type="entry name" value="MFS_Sugar_Transporters"/>
</dbReference>
<keyword evidence="5 9" id="KW-1133">Transmembrane helix</keyword>
<dbReference type="EMBL" id="MU001634">
    <property type="protein sequence ID" value="KAF2484611.1"/>
    <property type="molecule type" value="Genomic_DNA"/>
</dbReference>
<dbReference type="InterPro" id="IPR036259">
    <property type="entry name" value="MFS_trans_sf"/>
</dbReference>
<feature type="transmembrane region" description="Helical" evidence="9">
    <location>
        <begin position="88"/>
        <end position="108"/>
    </location>
</feature>
<keyword evidence="4 9" id="KW-0812">Transmembrane</keyword>
<protein>
    <submittedName>
        <fullName evidence="11">Putative hexose carrier protein</fullName>
    </submittedName>
</protein>
<evidence type="ECO:0000256" key="5">
    <source>
        <dbReference type="ARBA" id="ARBA00022989"/>
    </source>
</evidence>
<dbReference type="SUPFAM" id="SSF103473">
    <property type="entry name" value="MFS general substrate transporter"/>
    <property type="match status" value="1"/>
</dbReference>
<dbReference type="InterPro" id="IPR003663">
    <property type="entry name" value="Sugar/inositol_transpt"/>
</dbReference>
<feature type="transmembrane region" description="Helical" evidence="9">
    <location>
        <begin position="177"/>
        <end position="199"/>
    </location>
</feature>
<feature type="transmembrane region" description="Helical" evidence="9">
    <location>
        <begin position="114"/>
        <end position="135"/>
    </location>
</feature>
<keyword evidence="6 9" id="KW-0472">Membrane</keyword>
<feature type="transmembrane region" description="Helical" evidence="9">
    <location>
        <begin position="147"/>
        <end position="165"/>
    </location>
</feature>
<evidence type="ECO:0000256" key="7">
    <source>
        <dbReference type="RuleBase" id="RU003346"/>
    </source>
</evidence>
<feature type="transmembrane region" description="Helical" evidence="9">
    <location>
        <begin position="333"/>
        <end position="354"/>
    </location>
</feature>
<feature type="region of interest" description="Disordered" evidence="8">
    <location>
        <begin position="497"/>
        <end position="538"/>
    </location>
</feature>
<dbReference type="GeneID" id="54470424"/>
<evidence type="ECO:0000256" key="1">
    <source>
        <dbReference type="ARBA" id="ARBA00004141"/>
    </source>
</evidence>